<dbReference type="EMBL" id="CP053435">
    <property type="protein sequence ID" value="QJW88924.1"/>
    <property type="molecule type" value="Genomic_DNA"/>
</dbReference>
<keyword evidence="3" id="KW-1185">Reference proteome</keyword>
<organism evidence="2 3">
    <name type="scientific">Spirosoma taeanense</name>
    <dbReference type="NCBI Taxonomy" id="2735870"/>
    <lineage>
        <taxon>Bacteria</taxon>
        <taxon>Pseudomonadati</taxon>
        <taxon>Bacteroidota</taxon>
        <taxon>Cytophagia</taxon>
        <taxon>Cytophagales</taxon>
        <taxon>Cytophagaceae</taxon>
        <taxon>Spirosoma</taxon>
    </lineage>
</organism>
<sequence>MKPPIRQLILFICAVMFVALGNGTQAQTVYTITGLVTDARTGEPVPFANVALVGRRVGTLTDEQGRYVLNPKTLTDSLAVSSLGFATLRHAIDRDRLSQAIDFKLEPAGKALQEVTVRAGENPAFRVLRQVRKNRLLNDRNRLSAYECDSYVKTEIALSHVSDKVRRNPIMRRINEAMSQQDSLFDDEGHRLLPVLASESVSRYYYRASPQRRREEIRKTRIKGVAVDDAGLSSQLLGGTGLVNQNFYDNYIPILGKDFASPIGDNWKNWYEFFLADTTLIGDRVCYEIQFDPKRAEDLVFTGKAWIDTTSFALCQIEARIGSGANLNYVRRLTIEQELEPTVDSASGSGATAGWLPVGLKLMADLTGVGKQSLGMRAQITLRNANILVNQPRPVGFYDQPVEPADSVATPNEAYWNNVQRTLAGSDSLNRDDRKARQLIDKLREVPAVRTAEAVGQIAVTGFYKAGGLDIGPYPYLFAYNSVEGLRTRIGFRTNEQFSRNWILRSYLAYGMLDRRVKYGMEADYLFSRRHWTMVGVRISSDLERLGLTPELIGGNRIFYALSRFGRYRGAYRSHQKELFLRTEPVKGILLTATLGSRSFDPIFPFHYRLHPELEDQSPLRSDFFDAYWAIEARLARKEKYIMDGNERITLGTKRAPVLTIRYTHGARSLGSHFNYDRLTARAQQTFRLGPLGRMTYLLSAGFTPSTLPAPLLFPHIGNPTPLLTTNTFNRMQFYEFVSDRFVAIHVQHKFEGLVFNRLPGIRKLNWRLVANVDALWGSQSTANRAVETFKPLPGGLKPIHIGALQPGKPYLEIGYGIDNIFKIFRIQAIHRMTYLGAGHDGLPIKPFVLKGAASISF</sequence>
<dbReference type="RefSeq" id="WP_171738763.1">
    <property type="nucleotide sequence ID" value="NZ_CP053435.1"/>
</dbReference>
<dbReference type="InterPro" id="IPR043741">
    <property type="entry name" value="DUF5686"/>
</dbReference>
<keyword evidence="2" id="KW-0645">Protease</keyword>
<keyword evidence="2" id="KW-0121">Carboxypeptidase</keyword>
<feature type="chain" id="PRO_5026968998" evidence="1">
    <location>
        <begin position="27"/>
        <end position="858"/>
    </location>
</feature>
<evidence type="ECO:0000313" key="3">
    <source>
        <dbReference type="Proteomes" id="UP000502756"/>
    </source>
</evidence>
<dbReference type="InterPro" id="IPR008969">
    <property type="entry name" value="CarboxyPept-like_regulatory"/>
</dbReference>
<dbReference type="SUPFAM" id="SSF49464">
    <property type="entry name" value="Carboxypeptidase regulatory domain-like"/>
    <property type="match status" value="1"/>
</dbReference>
<dbReference type="GO" id="GO:0004180">
    <property type="term" value="F:carboxypeptidase activity"/>
    <property type="evidence" value="ECO:0007669"/>
    <property type="project" value="UniProtKB-KW"/>
</dbReference>
<accession>A0A6M5Y625</accession>
<gene>
    <name evidence="2" type="ORF">HNV11_05765</name>
</gene>
<dbReference type="Pfam" id="PF13715">
    <property type="entry name" value="CarbopepD_reg_2"/>
    <property type="match status" value="1"/>
</dbReference>
<reference evidence="2 3" key="1">
    <citation type="submission" date="2020-05" db="EMBL/GenBank/DDBJ databases">
        <title>Genome sequencing of Spirosoma sp. TS118.</title>
        <authorList>
            <person name="Lee J.-H."/>
            <person name="Jeong S."/>
            <person name="Zhao L."/>
            <person name="Jung J.-H."/>
            <person name="Kim M.-K."/>
            <person name="Lim S."/>
        </authorList>
    </citation>
    <scope>NUCLEOTIDE SEQUENCE [LARGE SCALE GENOMIC DNA]</scope>
    <source>
        <strain evidence="2 3">TS118</strain>
    </source>
</reference>
<dbReference type="KEGG" id="stae:HNV11_05765"/>
<dbReference type="Pfam" id="PF18939">
    <property type="entry name" value="DUF5686"/>
    <property type="match status" value="1"/>
</dbReference>
<dbReference type="AlphaFoldDB" id="A0A6M5Y625"/>
<protein>
    <submittedName>
        <fullName evidence="2">Carboxypeptidase-like regulatory domain-containing protein</fullName>
    </submittedName>
</protein>
<proteinExistence type="predicted"/>
<evidence type="ECO:0000256" key="1">
    <source>
        <dbReference type="SAM" id="SignalP"/>
    </source>
</evidence>
<keyword evidence="1" id="KW-0732">Signal</keyword>
<feature type="signal peptide" evidence="1">
    <location>
        <begin position="1"/>
        <end position="26"/>
    </location>
</feature>
<dbReference type="Gene3D" id="2.60.40.1120">
    <property type="entry name" value="Carboxypeptidase-like, regulatory domain"/>
    <property type="match status" value="1"/>
</dbReference>
<evidence type="ECO:0000313" key="2">
    <source>
        <dbReference type="EMBL" id="QJW88924.1"/>
    </source>
</evidence>
<dbReference type="Proteomes" id="UP000502756">
    <property type="component" value="Chromosome"/>
</dbReference>
<keyword evidence="2" id="KW-0378">Hydrolase</keyword>
<name>A0A6M5Y625_9BACT</name>